<protein>
    <submittedName>
        <fullName evidence="1">Uncharacterized protein</fullName>
    </submittedName>
</protein>
<organism evidence="1 2">
    <name type="scientific">Aspergillus steynii IBT 23096</name>
    <dbReference type="NCBI Taxonomy" id="1392250"/>
    <lineage>
        <taxon>Eukaryota</taxon>
        <taxon>Fungi</taxon>
        <taxon>Dikarya</taxon>
        <taxon>Ascomycota</taxon>
        <taxon>Pezizomycotina</taxon>
        <taxon>Eurotiomycetes</taxon>
        <taxon>Eurotiomycetidae</taxon>
        <taxon>Eurotiales</taxon>
        <taxon>Aspergillaceae</taxon>
        <taxon>Aspergillus</taxon>
        <taxon>Aspergillus subgen. Circumdati</taxon>
    </lineage>
</organism>
<accession>A0A2I2G2X4</accession>
<dbReference type="AlphaFoldDB" id="A0A2I2G2X4"/>
<dbReference type="EMBL" id="MSFO01000006">
    <property type="protein sequence ID" value="PLB47226.1"/>
    <property type="molecule type" value="Genomic_DNA"/>
</dbReference>
<evidence type="ECO:0000313" key="2">
    <source>
        <dbReference type="Proteomes" id="UP000234275"/>
    </source>
</evidence>
<dbReference type="Proteomes" id="UP000234275">
    <property type="component" value="Unassembled WGS sequence"/>
</dbReference>
<dbReference type="GeneID" id="36550625"/>
<sequence length="105" mass="11593">MGHATGGCPCMAEAGTSTQLLSGRDFGCRICILASGTCLLSHNVGRRCWALWRGRGRGNWSQRDAAADTKMRILISDTERSVMHVISRVEGSVKRRRLYFLGTYS</sequence>
<name>A0A2I2G2X4_9EURO</name>
<dbReference type="RefSeq" id="XP_024702528.1">
    <property type="nucleotide sequence ID" value="XM_024842926.1"/>
</dbReference>
<dbReference type="VEuPathDB" id="FungiDB:P170DRAFT_236903"/>
<keyword evidence="2" id="KW-1185">Reference proteome</keyword>
<comment type="caution">
    <text evidence="1">The sequence shown here is derived from an EMBL/GenBank/DDBJ whole genome shotgun (WGS) entry which is preliminary data.</text>
</comment>
<gene>
    <name evidence="1" type="ORF">P170DRAFT_236903</name>
</gene>
<evidence type="ECO:0000313" key="1">
    <source>
        <dbReference type="EMBL" id="PLB47226.1"/>
    </source>
</evidence>
<reference evidence="1 2" key="1">
    <citation type="submission" date="2016-12" db="EMBL/GenBank/DDBJ databases">
        <title>The genomes of Aspergillus section Nigri reveals drivers in fungal speciation.</title>
        <authorList>
            <consortium name="DOE Joint Genome Institute"/>
            <person name="Vesth T.C."/>
            <person name="Nybo J."/>
            <person name="Theobald S."/>
            <person name="Brandl J."/>
            <person name="Frisvad J.C."/>
            <person name="Nielsen K.F."/>
            <person name="Lyhne E.K."/>
            <person name="Kogle M.E."/>
            <person name="Kuo A."/>
            <person name="Riley R."/>
            <person name="Clum A."/>
            <person name="Nolan M."/>
            <person name="Lipzen A."/>
            <person name="Salamov A."/>
            <person name="Henrissat B."/>
            <person name="Wiebenga A."/>
            <person name="De Vries R.P."/>
            <person name="Grigoriev I.V."/>
            <person name="Mortensen U.H."/>
            <person name="Andersen M.R."/>
            <person name="Baker S.E."/>
        </authorList>
    </citation>
    <scope>NUCLEOTIDE SEQUENCE [LARGE SCALE GENOMIC DNA]</scope>
    <source>
        <strain evidence="1 2">IBT 23096</strain>
    </source>
</reference>
<proteinExistence type="predicted"/>